<dbReference type="HOGENOM" id="CLU_790010_0_0_1"/>
<evidence type="ECO:0000256" key="1">
    <source>
        <dbReference type="SAM" id="MobiDB-lite"/>
    </source>
</evidence>
<feature type="region of interest" description="Disordered" evidence="1">
    <location>
        <begin position="274"/>
        <end position="351"/>
    </location>
</feature>
<dbReference type="RefSeq" id="XP_007869770.1">
    <property type="nucleotide sequence ID" value="XM_007871579.1"/>
</dbReference>
<feature type="transmembrane region" description="Helical" evidence="2">
    <location>
        <begin position="111"/>
        <end position="133"/>
    </location>
</feature>
<keyword evidence="2" id="KW-1133">Transmembrane helix</keyword>
<feature type="transmembrane region" description="Helical" evidence="2">
    <location>
        <begin position="154"/>
        <end position="181"/>
    </location>
</feature>
<dbReference type="OrthoDB" id="3208379at2759"/>
<proteinExistence type="predicted"/>
<keyword evidence="2" id="KW-0472">Membrane</keyword>
<keyword evidence="4" id="KW-1185">Reference proteome</keyword>
<reference evidence="3 4" key="1">
    <citation type="journal article" date="2012" name="Science">
        <title>The Paleozoic origin of enzymatic lignin decomposition reconstructed from 31 fungal genomes.</title>
        <authorList>
            <person name="Floudas D."/>
            <person name="Binder M."/>
            <person name="Riley R."/>
            <person name="Barry K."/>
            <person name="Blanchette R.A."/>
            <person name="Henrissat B."/>
            <person name="Martinez A.T."/>
            <person name="Otillar R."/>
            <person name="Spatafora J.W."/>
            <person name="Yadav J.S."/>
            <person name="Aerts A."/>
            <person name="Benoit I."/>
            <person name="Boyd A."/>
            <person name="Carlson A."/>
            <person name="Copeland A."/>
            <person name="Coutinho P.M."/>
            <person name="de Vries R.P."/>
            <person name="Ferreira P."/>
            <person name="Findley K."/>
            <person name="Foster B."/>
            <person name="Gaskell J."/>
            <person name="Glotzer D."/>
            <person name="Gorecki P."/>
            <person name="Heitman J."/>
            <person name="Hesse C."/>
            <person name="Hori C."/>
            <person name="Igarashi K."/>
            <person name="Jurgens J.A."/>
            <person name="Kallen N."/>
            <person name="Kersten P."/>
            <person name="Kohler A."/>
            <person name="Kuees U."/>
            <person name="Kumar T.K.A."/>
            <person name="Kuo A."/>
            <person name="LaButti K."/>
            <person name="Larrondo L.F."/>
            <person name="Lindquist E."/>
            <person name="Ling A."/>
            <person name="Lombard V."/>
            <person name="Lucas S."/>
            <person name="Lundell T."/>
            <person name="Martin R."/>
            <person name="McLaughlin D.J."/>
            <person name="Morgenstern I."/>
            <person name="Morin E."/>
            <person name="Murat C."/>
            <person name="Nagy L.G."/>
            <person name="Nolan M."/>
            <person name="Ohm R.A."/>
            <person name="Patyshakuliyeva A."/>
            <person name="Rokas A."/>
            <person name="Ruiz-Duenas F.J."/>
            <person name="Sabat G."/>
            <person name="Salamov A."/>
            <person name="Samejima M."/>
            <person name="Schmutz J."/>
            <person name="Slot J.C."/>
            <person name="St John F."/>
            <person name="Stenlid J."/>
            <person name="Sun H."/>
            <person name="Sun S."/>
            <person name="Syed K."/>
            <person name="Tsang A."/>
            <person name="Wiebenga A."/>
            <person name="Young D."/>
            <person name="Pisabarro A."/>
            <person name="Eastwood D.C."/>
            <person name="Martin F."/>
            <person name="Cullen D."/>
            <person name="Grigoriev I.V."/>
            <person name="Hibbett D.S."/>
        </authorList>
    </citation>
    <scope>NUCLEOTIDE SEQUENCE [LARGE SCALE GENOMIC DNA]</scope>
    <source>
        <strain evidence="3 4">ATCC 11539</strain>
    </source>
</reference>
<gene>
    <name evidence="3" type="ORF">GLOTRDRAFT_132697</name>
</gene>
<protein>
    <submittedName>
        <fullName evidence="3">Uncharacterized protein</fullName>
    </submittedName>
</protein>
<organism evidence="3 4">
    <name type="scientific">Gloeophyllum trabeum (strain ATCC 11539 / FP-39264 / Madison 617)</name>
    <name type="common">Brown rot fungus</name>
    <dbReference type="NCBI Taxonomy" id="670483"/>
    <lineage>
        <taxon>Eukaryota</taxon>
        <taxon>Fungi</taxon>
        <taxon>Dikarya</taxon>
        <taxon>Basidiomycota</taxon>
        <taxon>Agaricomycotina</taxon>
        <taxon>Agaricomycetes</taxon>
        <taxon>Gloeophyllales</taxon>
        <taxon>Gloeophyllaceae</taxon>
        <taxon>Gloeophyllum</taxon>
    </lineage>
</organism>
<dbReference type="AlphaFoldDB" id="S7PW86"/>
<dbReference type="EMBL" id="KB469309">
    <property type="protein sequence ID" value="EPQ51886.1"/>
    <property type="molecule type" value="Genomic_DNA"/>
</dbReference>
<evidence type="ECO:0000313" key="4">
    <source>
        <dbReference type="Proteomes" id="UP000030669"/>
    </source>
</evidence>
<name>S7PW86_GLOTA</name>
<accession>S7PW86</accession>
<dbReference type="Proteomes" id="UP000030669">
    <property type="component" value="Unassembled WGS sequence"/>
</dbReference>
<evidence type="ECO:0000313" key="3">
    <source>
        <dbReference type="EMBL" id="EPQ51886.1"/>
    </source>
</evidence>
<feature type="transmembrane region" description="Helical" evidence="2">
    <location>
        <begin position="201"/>
        <end position="223"/>
    </location>
</feature>
<sequence length="351" mass="38515">MSALASFVMLATIRHSKLHKYGRHTIDEDNSPPEEHGVLFYLLSVGLFGVPREYLRRIRAALTLMKLQGRVDVWAEFLDSFDKELKIPILAATVILAASCSFLAVEGIGDTPLTMLLLSITFTMGSLMTGSFLQSQAERMKCFDIISCESAATYVFAVLFSIPVALLTWATGILAAAILAYTARGFQPEPGRSATHFGPETYAPVFASSFTFLCLGCIMFFYFRGVRNHMRRIPPLPRGSWPAGLPMIMTSTASANYQLLHEIGYRDPEFAAAPHERTVTKRSPRLAGTTEARRPAVPGDQGARTAIRAATASCPRPCPGSPRDEEELNAQTASFSHGLDEPQRAILPLRL</sequence>
<feature type="transmembrane region" description="Helical" evidence="2">
    <location>
        <begin position="87"/>
        <end position="105"/>
    </location>
</feature>
<keyword evidence="2" id="KW-0812">Transmembrane</keyword>
<dbReference type="KEGG" id="gtr:GLOTRDRAFT_132697"/>
<evidence type="ECO:0000256" key="2">
    <source>
        <dbReference type="SAM" id="Phobius"/>
    </source>
</evidence>
<dbReference type="GeneID" id="19302559"/>